<protein>
    <submittedName>
        <fullName evidence="4">Phage terminase large subunit family protein</fullName>
    </submittedName>
</protein>
<gene>
    <name evidence="4" type="ORF">NBH21_12770</name>
</gene>
<feature type="region of interest" description="Disordered" evidence="1">
    <location>
        <begin position="675"/>
        <end position="709"/>
    </location>
</feature>
<evidence type="ECO:0000313" key="5">
    <source>
        <dbReference type="Proteomes" id="UP001155380"/>
    </source>
</evidence>
<feature type="domain" description="Phage terminase large subunit GpA ATPase" evidence="2">
    <location>
        <begin position="54"/>
        <end position="300"/>
    </location>
</feature>
<dbReference type="RefSeq" id="WP_250913342.1">
    <property type="nucleotide sequence ID" value="NZ_JAMXLX010000003.1"/>
</dbReference>
<dbReference type="InterPro" id="IPR046454">
    <property type="entry name" value="GpA_endonuclease"/>
</dbReference>
<dbReference type="Proteomes" id="UP001155380">
    <property type="component" value="Unassembled WGS sequence"/>
</dbReference>
<dbReference type="InterPro" id="IPR046453">
    <property type="entry name" value="GpA_ATPase"/>
</dbReference>
<evidence type="ECO:0000256" key="1">
    <source>
        <dbReference type="SAM" id="MobiDB-lite"/>
    </source>
</evidence>
<feature type="domain" description="Terminase large subunit GpA endonuclease" evidence="3">
    <location>
        <begin position="338"/>
        <end position="645"/>
    </location>
</feature>
<evidence type="ECO:0000259" key="3">
    <source>
        <dbReference type="Pfam" id="PF20454"/>
    </source>
</evidence>
<sequence length="709" mass="80069">MSEVEVRLRFPELRHGGELLFAAMAAASRPTEDLTISEHSDRYRYVSAESGSPWPGKFRTDRVPYLREPQDCLHPDHPARRVTCRWAAQLGKSTAIENWFCYIVNQAPGSMMIVLPTLEEATKFNRVKLHPTIEASKQIRHKVLPVSSRDEQGSTTAFKRYAGGFCQIVNAGSSKGLQMVSIKYLAMDEVTGYPKDVDGRGSPRDQARARQKMYGDLAKEWQGSTPGIAGECAITEDFNAGDQRYLYVPCPHCDTFQAFGFDHMRGADPEQSLPVHFRCMKCDGVILDGHKPDMMARAQWIARRVHDGEPAVPLMISSNEVALWICPPCEGRCKDWQPSYHLWAAYAPKEKWAEIWKRWLDAEGDTTKLRTFYQQDLAEPYDPTGATVEWEKIVEAAKAELIPTRIIPSWAALIVSAADVQGYGIKWACYAIGPRDQYCLIDREIFEGAPDQVDEPWIELADALGRTYPTEGGDKEKGIDLSGVDSGFATNRVYRFCASRPNVYALDGREPIGLPWLGTPKPKDVKDHRGAVIAKCLLYPVGLYDVKTAVTAALANLVQGKGEAQHWPRNTLHFAADFCDETMAKELTAEVLIDADEEARESVNRRARKMIRPKAGRIWKKIIGRANDWFDATVYAFALAWHLQNKRRLTLDRWADLVRNLHAVEHEPRDLFEVADNDPFAKKKRKPASEKDASASKPRRPRKKWSSYS</sequence>
<dbReference type="Pfam" id="PF20454">
    <property type="entry name" value="GpA_nuclease"/>
    <property type="match status" value="1"/>
</dbReference>
<evidence type="ECO:0000313" key="4">
    <source>
        <dbReference type="EMBL" id="MCO5957650.1"/>
    </source>
</evidence>
<dbReference type="Pfam" id="PF05876">
    <property type="entry name" value="GpA_ATPase"/>
    <property type="match status" value="1"/>
</dbReference>
<proteinExistence type="predicted"/>
<feature type="compositionally biased region" description="Basic residues" evidence="1">
    <location>
        <begin position="697"/>
        <end position="709"/>
    </location>
</feature>
<accession>A0AAJ1F5D5</accession>
<dbReference type="GO" id="GO:0016887">
    <property type="term" value="F:ATP hydrolysis activity"/>
    <property type="evidence" value="ECO:0007669"/>
    <property type="project" value="InterPro"/>
</dbReference>
<dbReference type="GO" id="GO:0004519">
    <property type="term" value="F:endonuclease activity"/>
    <property type="evidence" value="ECO:0007669"/>
    <property type="project" value="InterPro"/>
</dbReference>
<evidence type="ECO:0000259" key="2">
    <source>
        <dbReference type="Pfam" id="PF05876"/>
    </source>
</evidence>
<organism evidence="4 5">
    <name type="scientific">Ciceribacter sichuanensis</name>
    <dbReference type="NCBI Taxonomy" id="2949647"/>
    <lineage>
        <taxon>Bacteria</taxon>
        <taxon>Pseudomonadati</taxon>
        <taxon>Pseudomonadota</taxon>
        <taxon>Alphaproteobacteria</taxon>
        <taxon>Hyphomicrobiales</taxon>
        <taxon>Rhizobiaceae</taxon>
        <taxon>Ciceribacter</taxon>
    </lineage>
</organism>
<reference evidence="4" key="1">
    <citation type="submission" date="2022-06" db="EMBL/GenBank/DDBJ databases">
        <authorList>
            <person name="Sun Q."/>
        </authorList>
    </citation>
    <scope>NUCLEOTIDE SEQUENCE</scope>
    <source>
        <strain evidence="4">S101</strain>
    </source>
</reference>
<dbReference type="EMBL" id="JAMXLX010000003">
    <property type="protein sequence ID" value="MCO5957650.1"/>
    <property type="molecule type" value="Genomic_DNA"/>
</dbReference>
<comment type="caution">
    <text evidence="4">The sequence shown here is derived from an EMBL/GenBank/DDBJ whole genome shotgun (WGS) entry which is preliminary data.</text>
</comment>
<name>A0AAJ1F5D5_9HYPH</name>
<dbReference type="AlphaFoldDB" id="A0AAJ1F5D5"/>